<protein>
    <submittedName>
        <fullName evidence="1">Uncharacterized protein</fullName>
    </submittedName>
</protein>
<organism evidence="1 2">
    <name type="scientific">Senna tora</name>
    <dbReference type="NCBI Taxonomy" id="362788"/>
    <lineage>
        <taxon>Eukaryota</taxon>
        <taxon>Viridiplantae</taxon>
        <taxon>Streptophyta</taxon>
        <taxon>Embryophyta</taxon>
        <taxon>Tracheophyta</taxon>
        <taxon>Spermatophyta</taxon>
        <taxon>Magnoliopsida</taxon>
        <taxon>eudicotyledons</taxon>
        <taxon>Gunneridae</taxon>
        <taxon>Pentapetalae</taxon>
        <taxon>rosids</taxon>
        <taxon>fabids</taxon>
        <taxon>Fabales</taxon>
        <taxon>Fabaceae</taxon>
        <taxon>Caesalpinioideae</taxon>
        <taxon>Cassia clade</taxon>
        <taxon>Senna</taxon>
    </lineage>
</organism>
<dbReference type="AlphaFoldDB" id="A0A834X6Y4"/>
<evidence type="ECO:0000313" key="1">
    <source>
        <dbReference type="EMBL" id="KAF7839421.1"/>
    </source>
</evidence>
<evidence type="ECO:0000313" key="2">
    <source>
        <dbReference type="Proteomes" id="UP000634136"/>
    </source>
</evidence>
<dbReference type="Proteomes" id="UP000634136">
    <property type="component" value="Unassembled WGS sequence"/>
</dbReference>
<comment type="caution">
    <text evidence="1">The sequence shown here is derived from an EMBL/GenBank/DDBJ whole genome shotgun (WGS) entry which is preliminary data.</text>
</comment>
<keyword evidence="2" id="KW-1185">Reference proteome</keyword>
<gene>
    <name evidence="1" type="ORF">G2W53_007903</name>
</gene>
<name>A0A834X6Y4_9FABA</name>
<accession>A0A834X6Y4</accession>
<dbReference type="EMBL" id="JAAIUW010000003">
    <property type="protein sequence ID" value="KAF7839421.1"/>
    <property type="molecule type" value="Genomic_DNA"/>
</dbReference>
<reference evidence="1" key="1">
    <citation type="submission" date="2020-09" db="EMBL/GenBank/DDBJ databases">
        <title>Genome-Enabled Discovery of Anthraquinone Biosynthesis in Senna tora.</title>
        <authorList>
            <person name="Kang S.-H."/>
            <person name="Pandey R.P."/>
            <person name="Lee C.-M."/>
            <person name="Sim J.-S."/>
            <person name="Jeong J.-T."/>
            <person name="Choi B.-S."/>
            <person name="Jung M."/>
            <person name="Ginzburg D."/>
            <person name="Zhao K."/>
            <person name="Won S.Y."/>
            <person name="Oh T.-J."/>
            <person name="Yu Y."/>
            <person name="Kim N.-H."/>
            <person name="Lee O.R."/>
            <person name="Lee T.-H."/>
            <person name="Bashyal P."/>
            <person name="Kim T.-S."/>
            <person name="Lee W.-H."/>
            <person name="Kawkins C."/>
            <person name="Kim C.-K."/>
            <person name="Kim J.S."/>
            <person name="Ahn B.O."/>
            <person name="Rhee S.Y."/>
            <person name="Sohng J.K."/>
        </authorList>
    </citation>
    <scope>NUCLEOTIDE SEQUENCE</scope>
    <source>
        <tissue evidence="1">Leaf</tissue>
    </source>
</reference>
<proteinExistence type="predicted"/>
<sequence length="191" mass="21984">MGKPKLRMSQTAQEHRKIRRVIPSVGCEGRQVEGGVGIFKVKGTVVFWYSGGGGRYETFKEKDEAFVGIAFPKPSTSMKARFYNSCTLKQNIKIYEERGYSSFNEDEGWGLRFSFSKKNIRHKMHDDRHYIPETFNEDEGCNSCTSERINKIYEDRVYPTFNEDEGQALRSSLFKESQTTHTKTGCCISKL</sequence>